<dbReference type="SMART" id="SM00922">
    <property type="entry name" value="MR_MLE"/>
    <property type="match status" value="1"/>
</dbReference>
<reference evidence="4 5" key="1">
    <citation type="submission" date="2016-11" db="EMBL/GenBank/DDBJ databases">
        <authorList>
            <person name="Jaros S."/>
            <person name="Januszkiewicz K."/>
            <person name="Wedrychowicz H."/>
        </authorList>
    </citation>
    <scope>NUCLEOTIDE SEQUENCE [LARGE SCALE GENOMIC DNA]</scope>
    <source>
        <strain evidence="4 5">ATCC 23634</strain>
    </source>
</reference>
<evidence type="ECO:0000256" key="1">
    <source>
        <dbReference type="ARBA" id="ARBA00008031"/>
    </source>
</evidence>
<sequence>MKIERVEILVTDLTTRLQRLGSSGPYDTGARGTFLGKPVMVKIHAEGVVGYGQIRPIAPSHFLPDTGAGMVAAIRDIYAPRLIGRSIYDGEAIIAAFDNALPGNVQARAAIDHALHDAMGKAVELPVFRLIGGRCYDRIPLEWSVSLAPTPDGMIAECRRAVEEFGVRTLCLKAGHPDGYRQDIANFKAVRQALGEDVTIGIDPNTGWTVAESIQVLERLSEDRLDYLEQPVARDNFDGLARIRAAARGVPIMADESLMTLDDALELARRQAVDVFCIKLYKVGGIRKAMKVAAIAEAADILVNVGGLAAFSQLEAAAGIHFHASLPPVRVMPAGEFLFGLGVGGPDPLVPEPTYILEDGHVSPSERPGLGVVPDEKAIEKLTLLHEVVK</sequence>
<comment type="similarity">
    <text evidence="1">Belongs to the mandelate racemase/muconate lactonizing enzyme family.</text>
</comment>
<dbReference type="Pfam" id="PF02746">
    <property type="entry name" value="MR_MLE_N"/>
    <property type="match status" value="1"/>
</dbReference>
<evidence type="ECO:0000256" key="2">
    <source>
        <dbReference type="ARBA" id="ARBA00022723"/>
    </source>
</evidence>
<dbReference type="GO" id="GO:0009063">
    <property type="term" value="P:amino acid catabolic process"/>
    <property type="evidence" value="ECO:0007669"/>
    <property type="project" value="InterPro"/>
</dbReference>
<feature type="domain" description="Mandelate racemase/muconate lactonizing enzyme C-terminal" evidence="3">
    <location>
        <begin position="151"/>
        <end position="250"/>
    </location>
</feature>
<dbReference type="EMBL" id="FPKU01000001">
    <property type="protein sequence ID" value="SFZ82500.1"/>
    <property type="molecule type" value="Genomic_DNA"/>
</dbReference>
<dbReference type="SFLD" id="SFLDG00180">
    <property type="entry name" value="muconate_cycloisomerase"/>
    <property type="match status" value="1"/>
</dbReference>
<dbReference type="InterPro" id="IPR013341">
    <property type="entry name" value="Mandelate_racemase_N_dom"/>
</dbReference>
<dbReference type="PROSITE" id="PS00908">
    <property type="entry name" value="MR_MLE_1"/>
    <property type="match status" value="1"/>
</dbReference>
<dbReference type="SUPFAM" id="SSF54826">
    <property type="entry name" value="Enolase N-terminal domain-like"/>
    <property type="match status" value="1"/>
</dbReference>
<dbReference type="SUPFAM" id="SSF51604">
    <property type="entry name" value="Enolase C-terminal domain-like"/>
    <property type="match status" value="1"/>
</dbReference>
<dbReference type="GO" id="GO:0003824">
    <property type="term" value="F:catalytic activity"/>
    <property type="evidence" value="ECO:0007669"/>
    <property type="project" value="UniProtKB-ARBA"/>
</dbReference>
<gene>
    <name evidence="4" type="ORF">SAMN02983003_1112</name>
</gene>
<dbReference type="Proteomes" id="UP000183447">
    <property type="component" value="Unassembled WGS sequence"/>
</dbReference>
<keyword evidence="5" id="KW-1185">Reference proteome</keyword>
<dbReference type="InterPro" id="IPR029065">
    <property type="entry name" value="Enolase_C-like"/>
</dbReference>
<keyword evidence="2" id="KW-0479">Metal-binding</keyword>
<proteinExistence type="inferred from homology"/>
<dbReference type="InterPro" id="IPR029017">
    <property type="entry name" value="Enolase-like_N"/>
</dbReference>
<name>A0A1K2HWN0_9HYPH</name>
<evidence type="ECO:0000313" key="4">
    <source>
        <dbReference type="EMBL" id="SFZ82500.1"/>
    </source>
</evidence>
<evidence type="ECO:0000313" key="5">
    <source>
        <dbReference type="Proteomes" id="UP000183447"/>
    </source>
</evidence>
<dbReference type="PANTHER" id="PTHR48080">
    <property type="entry name" value="D-GALACTONATE DEHYDRATASE-RELATED"/>
    <property type="match status" value="1"/>
</dbReference>
<organism evidence="4 5">
    <name type="scientific">Devosia enhydra</name>
    <dbReference type="NCBI Taxonomy" id="665118"/>
    <lineage>
        <taxon>Bacteria</taxon>
        <taxon>Pseudomonadati</taxon>
        <taxon>Pseudomonadota</taxon>
        <taxon>Alphaproteobacteria</taxon>
        <taxon>Hyphomicrobiales</taxon>
        <taxon>Devosiaceae</taxon>
        <taxon>Devosia</taxon>
    </lineage>
</organism>
<dbReference type="STRING" id="665118.SAMN02983003_1112"/>
<dbReference type="SFLD" id="SFLDS00001">
    <property type="entry name" value="Enolase"/>
    <property type="match status" value="1"/>
</dbReference>
<protein>
    <submittedName>
        <fullName evidence="4">L-alanine-DL-glutamate epimerase</fullName>
    </submittedName>
</protein>
<dbReference type="InterPro" id="IPR034593">
    <property type="entry name" value="DgoD-like"/>
</dbReference>
<dbReference type="InterPro" id="IPR018110">
    <property type="entry name" value="Mandel_Rmase/mucon_lact_enz_CS"/>
</dbReference>
<accession>A0A1K2HWN0</accession>
<dbReference type="Gene3D" id="3.20.20.120">
    <property type="entry name" value="Enolase-like C-terminal domain"/>
    <property type="match status" value="1"/>
</dbReference>
<dbReference type="RefSeq" id="WP_072339717.1">
    <property type="nucleotide sequence ID" value="NZ_FPKU01000001.1"/>
</dbReference>
<dbReference type="AlphaFoldDB" id="A0A1K2HWN0"/>
<dbReference type="Gene3D" id="3.30.390.10">
    <property type="entry name" value="Enolase-like, N-terminal domain"/>
    <property type="match status" value="1"/>
</dbReference>
<dbReference type="InterPro" id="IPR036849">
    <property type="entry name" value="Enolase-like_C_sf"/>
</dbReference>
<dbReference type="PANTHER" id="PTHR48080:SF3">
    <property type="entry name" value="ENOLASE SUPERFAMILY MEMBER DDB_G0284701"/>
    <property type="match status" value="1"/>
</dbReference>
<evidence type="ECO:0000259" key="3">
    <source>
        <dbReference type="SMART" id="SM00922"/>
    </source>
</evidence>
<dbReference type="InterPro" id="IPR013342">
    <property type="entry name" value="Mandelate_racemase_C"/>
</dbReference>
<dbReference type="Pfam" id="PF13378">
    <property type="entry name" value="MR_MLE_C"/>
    <property type="match status" value="1"/>
</dbReference>
<dbReference type="GO" id="GO:0000287">
    <property type="term" value="F:magnesium ion binding"/>
    <property type="evidence" value="ECO:0007669"/>
    <property type="project" value="UniProtKB-ARBA"/>
</dbReference>
<dbReference type="OrthoDB" id="9802699at2"/>